<feature type="signal peptide" evidence="2">
    <location>
        <begin position="1"/>
        <end position="16"/>
    </location>
</feature>
<dbReference type="AlphaFoldDB" id="A0AAE9A262"/>
<sequence>MLFFLALSVAVSAVSATYGSGSTYNRPSYSSNPVYYPPAVYDSHYWDYSSRERHHKECPKITTFAGQLPGIPAEAFYPPVIRYVKYGRNVHALISCDKDPKNVNFLFARHNSSRDVRQTNLIAMGSTAGVVVKCDRDERRYEGIAIDLYDEDDYSKTVDVTQVTCMGLDNSAIGLLLELAVREFSTEIFAFMNFVDFFNTGVPAAPVIPPVRRKRDVSDVSTSAPAEETANDITAEATDAPTTGAAANNEVTETPSAPAAVTDKDTENSTAASDDVSEAAKSDVTDAPDTTEAPAPGSPEAVKQAAAKLGAILGRIFHK</sequence>
<feature type="chain" id="PRO_5042278952" evidence="2">
    <location>
        <begin position="17"/>
        <end position="319"/>
    </location>
</feature>
<reference evidence="3 4" key="1">
    <citation type="submission" date="2022-02" db="EMBL/GenBank/DDBJ databases">
        <title>Chromosome-level reference genomes for two strains of Caenorhabditis briggsae: an improved platform for comparative genomics.</title>
        <authorList>
            <person name="Stevens L."/>
            <person name="Andersen E.C."/>
        </authorList>
    </citation>
    <scope>NUCLEOTIDE SEQUENCE [LARGE SCALE GENOMIC DNA]</scope>
    <source>
        <strain evidence="3">QX1410_ONT</strain>
        <tissue evidence="3">Whole-organism</tissue>
    </source>
</reference>
<gene>
    <name evidence="3" type="ORF">L3Y34_008122</name>
</gene>
<dbReference type="KEGG" id="cbr:CBG_09707"/>
<evidence type="ECO:0000313" key="4">
    <source>
        <dbReference type="Proteomes" id="UP000827892"/>
    </source>
</evidence>
<protein>
    <submittedName>
        <fullName evidence="3">Uncharacterized protein</fullName>
    </submittedName>
</protein>
<organism evidence="3 4">
    <name type="scientific">Caenorhabditis briggsae</name>
    <dbReference type="NCBI Taxonomy" id="6238"/>
    <lineage>
        <taxon>Eukaryota</taxon>
        <taxon>Metazoa</taxon>
        <taxon>Ecdysozoa</taxon>
        <taxon>Nematoda</taxon>
        <taxon>Chromadorea</taxon>
        <taxon>Rhabditida</taxon>
        <taxon>Rhabditina</taxon>
        <taxon>Rhabditomorpha</taxon>
        <taxon>Rhabditoidea</taxon>
        <taxon>Rhabditidae</taxon>
        <taxon>Peloderinae</taxon>
        <taxon>Caenorhabditis</taxon>
    </lineage>
</organism>
<feature type="region of interest" description="Disordered" evidence="1">
    <location>
        <begin position="212"/>
        <end position="303"/>
    </location>
</feature>
<dbReference type="EMBL" id="CP090895">
    <property type="protein sequence ID" value="ULT89437.1"/>
    <property type="molecule type" value="Genomic_DNA"/>
</dbReference>
<dbReference type="OMA" id="YPPVIRY"/>
<dbReference type="PANTHER" id="PTHR38633">
    <property type="entry name" value="PROTEIN CBG15573-RELATED"/>
    <property type="match status" value="1"/>
</dbReference>
<keyword evidence="2" id="KW-0732">Signal</keyword>
<feature type="compositionally biased region" description="Polar residues" evidence="1">
    <location>
        <begin position="245"/>
        <end position="255"/>
    </location>
</feature>
<evidence type="ECO:0000256" key="2">
    <source>
        <dbReference type="SAM" id="SignalP"/>
    </source>
</evidence>
<accession>A0AAE9A262</accession>
<proteinExistence type="predicted"/>
<dbReference type="PANTHER" id="PTHR38633:SF6">
    <property type="entry name" value="UTERINE LUMIN EXPRESSED_LOCAILIZED"/>
    <property type="match status" value="1"/>
</dbReference>
<dbReference type="Proteomes" id="UP000827892">
    <property type="component" value="Chromosome V"/>
</dbReference>
<name>A0AAE9A262_CAEBR</name>
<evidence type="ECO:0000256" key="1">
    <source>
        <dbReference type="SAM" id="MobiDB-lite"/>
    </source>
</evidence>
<evidence type="ECO:0000313" key="3">
    <source>
        <dbReference type="EMBL" id="ULT89437.1"/>
    </source>
</evidence>